<dbReference type="InterPro" id="IPR040980">
    <property type="entry name" value="SWI2_SNF2"/>
</dbReference>
<dbReference type="EC" id="3.1.21.3" evidence="10"/>
<dbReference type="GO" id="GO:0009035">
    <property type="term" value="F:type I site-specific deoxyribonuclease activity"/>
    <property type="evidence" value="ECO:0007669"/>
    <property type="project" value="UniProtKB-EC"/>
</dbReference>
<proteinExistence type="inferred from homology"/>
<keyword evidence="3" id="KW-0540">Nuclease</keyword>
<dbReference type="Pfam" id="PF18766">
    <property type="entry name" value="SWI2_SNF2"/>
    <property type="match status" value="1"/>
</dbReference>
<evidence type="ECO:0000256" key="4">
    <source>
        <dbReference type="ARBA" id="ARBA00022741"/>
    </source>
</evidence>
<keyword evidence="7 10" id="KW-0378">Hydrolase</keyword>
<name>A0A0A0EWW6_9GAMM</name>
<dbReference type="Pfam" id="PF22679">
    <property type="entry name" value="T1R_D3-like"/>
    <property type="match status" value="1"/>
</dbReference>
<dbReference type="Gene3D" id="3.90.1570.50">
    <property type="match status" value="1"/>
</dbReference>
<keyword evidence="8 10" id="KW-0067">ATP-binding</keyword>
<accession>A0A0A0EWW6</accession>
<dbReference type="InterPro" id="IPR021810">
    <property type="entry name" value="T1RH-like_C"/>
</dbReference>
<dbReference type="CDD" id="cd22332">
    <property type="entry name" value="HsdR_N"/>
    <property type="match status" value="1"/>
</dbReference>
<dbReference type="InterPro" id="IPR007409">
    <property type="entry name" value="Restrct_endonuc_type1_HsdR_N"/>
</dbReference>
<dbReference type="GO" id="GO:0005524">
    <property type="term" value="F:ATP binding"/>
    <property type="evidence" value="ECO:0007669"/>
    <property type="project" value="UniProtKB-KW"/>
</dbReference>
<evidence type="ECO:0000313" key="12">
    <source>
        <dbReference type="EMBL" id="KGM55009.1"/>
    </source>
</evidence>
<evidence type="ECO:0000256" key="8">
    <source>
        <dbReference type="ARBA" id="ARBA00022840"/>
    </source>
</evidence>
<comment type="function">
    <text evidence="10">Subunit R is required for both nuclease and ATPase activities, but not for modification.</text>
</comment>
<evidence type="ECO:0000259" key="11">
    <source>
        <dbReference type="SMART" id="SM00487"/>
    </source>
</evidence>
<comment type="caution">
    <text evidence="12">The sequence shown here is derived from an EMBL/GenBank/DDBJ whole genome shotgun (WGS) entry which is preliminary data.</text>
</comment>
<keyword evidence="4 10" id="KW-0547">Nucleotide-binding</keyword>
<dbReference type="InterPro" id="IPR051268">
    <property type="entry name" value="Type-I_R_enzyme_R_subunit"/>
</dbReference>
<dbReference type="NCBIfam" id="TIGR00348">
    <property type="entry name" value="hsdR"/>
    <property type="match status" value="1"/>
</dbReference>
<dbReference type="InterPro" id="IPR027417">
    <property type="entry name" value="P-loop_NTPase"/>
</dbReference>
<dbReference type="OrthoDB" id="9758243at2"/>
<evidence type="ECO:0000256" key="7">
    <source>
        <dbReference type="ARBA" id="ARBA00022801"/>
    </source>
</evidence>
<keyword evidence="13" id="KW-1185">Reference proteome</keyword>
<evidence type="ECO:0000256" key="6">
    <source>
        <dbReference type="ARBA" id="ARBA00022759"/>
    </source>
</evidence>
<evidence type="ECO:0000256" key="5">
    <source>
        <dbReference type="ARBA" id="ARBA00022747"/>
    </source>
</evidence>
<dbReference type="GO" id="GO:0009307">
    <property type="term" value="P:DNA restriction-modification system"/>
    <property type="evidence" value="ECO:0007669"/>
    <property type="project" value="UniProtKB-KW"/>
</dbReference>
<reference evidence="12 13" key="1">
    <citation type="submission" date="2013-08" db="EMBL/GenBank/DDBJ databases">
        <title>Genome sequencing of Lysobacter.</title>
        <authorList>
            <person name="Zhang S."/>
            <person name="Wang G."/>
        </authorList>
    </citation>
    <scope>NUCLEOTIDE SEQUENCE [LARGE SCALE GENOMIC DNA]</scope>
    <source>
        <strain evidence="12 13">GH1-9</strain>
    </source>
</reference>
<dbReference type="Gene3D" id="3.40.50.300">
    <property type="entry name" value="P-loop containing nucleotide triphosphate hydrolases"/>
    <property type="match status" value="3"/>
</dbReference>
<dbReference type="Pfam" id="PF11867">
    <property type="entry name" value="T1RH-like_C"/>
    <property type="match status" value="1"/>
</dbReference>
<dbReference type="SUPFAM" id="SSF52540">
    <property type="entry name" value="P-loop containing nucleoside triphosphate hydrolases"/>
    <property type="match status" value="2"/>
</dbReference>
<comment type="similarity">
    <text evidence="2 10">Belongs to the HsdR family.</text>
</comment>
<dbReference type="SMART" id="SM00487">
    <property type="entry name" value="DEXDc"/>
    <property type="match status" value="1"/>
</dbReference>
<dbReference type="CDD" id="cd18800">
    <property type="entry name" value="SF2_C_EcoR124I-like"/>
    <property type="match status" value="1"/>
</dbReference>
<dbReference type="AlphaFoldDB" id="A0A0A0EWW6"/>
<keyword evidence="5 10" id="KW-0680">Restriction system</keyword>
<dbReference type="GO" id="GO:0003677">
    <property type="term" value="F:DNA binding"/>
    <property type="evidence" value="ECO:0007669"/>
    <property type="project" value="UniProtKB-KW"/>
</dbReference>
<dbReference type="PANTHER" id="PTHR30195">
    <property type="entry name" value="TYPE I SITE-SPECIFIC DEOXYRIBONUCLEASE PROTEIN SUBUNIT M AND R"/>
    <property type="match status" value="1"/>
</dbReference>
<dbReference type="STRING" id="1385517.N800_01645"/>
<organism evidence="12 13">
    <name type="scientific">Lysobacter daejeonensis GH1-9</name>
    <dbReference type="NCBI Taxonomy" id="1385517"/>
    <lineage>
        <taxon>Bacteria</taxon>
        <taxon>Pseudomonadati</taxon>
        <taxon>Pseudomonadota</taxon>
        <taxon>Gammaproteobacteria</taxon>
        <taxon>Lysobacterales</taxon>
        <taxon>Lysobacteraceae</taxon>
        <taxon>Aerolutibacter</taxon>
    </lineage>
</organism>
<dbReference type="InterPro" id="IPR055180">
    <property type="entry name" value="HsdR_RecA-like_helicase_dom_2"/>
</dbReference>
<protein>
    <recommendedName>
        <fullName evidence="10">Type I restriction enzyme endonuclease subunit</fullName>
        <shortName evidence="10">R protein</shortName>
        <ecNumber evidence="10">3.1.21.3</ecNumber>
    </recommendedName>
</protein>
<evidence type="ECO:0000256" key="1">
    <source>
        <dbReference type="ARBA" id="ARBA00000851"/>
    </source>
</evidence>
<dbReference type="eggNOG" id="COG0610">
    <property type="taxonomic scope" value="Bacteria"/>
</dbReference>
<feature type="domain" description="Helicase ATP-binding" evidence="11">
    <location>
        <begin position="257"/>
        <end position="481"/>
    </location>
</feature>
<dbReference type="Proteomes" id="UP000029998">
    <property type="component" value="Unassembled WGS sequence"/>
</dbReference>
<dbReference type="RefSeq" id="WP_036136249.1">
    <property type="nucleotide sequence ID" value="NZ_AVPU01000008.1"/>
</dbReference>
<comment type="catalytic activity">
    <reaction evidence="1 10">
        <text>Endonucleolytic cleavage of DNA to give random double-stranded fragments with terminal 5'-phosphates, ATP is simultaneously hydrolyzed.</text>
        <dbReference type="EC" id="3.1.21.3"/>
    </reaction>
</comment>
<dbReference type="InterPro" id="IPR014001">
    <property type="entry name" value="Helicase_ATP-bd"/>
</dbReference>
<comment type="subunit">
    <text evidence="10">The type I restriction/modification system is composed of three polypeptides R, M and S.</text>
</comment>
<keyword evidence="9 10" id="KW-0238">DNA-binding</keyword>
<sequence length="1042" mass="115719">MLEDHLETACLDWLAAMGWSCVAGDAVAPGGPDGARTRWSDVVLAPRLHEAVTRLNPGLSSAEADQVVTKLATYGAQSLVDGNRELYDWLRNGVPLERTEADGHRVVARIPVIDTNGVNDLLAVRQFTVQGQKIRRPDIVLFVNGLPLVVIELKNPADLNADYEAAYQQIQTYKADIPQLFWFNLLNVISDGTVARYGAVSADLARHARWRLLDGRKVDKGQLELEVLIRGLLHPATLLDFFRGFVAYGGADGGASFKIIAQWHQYHGVRKAVDRAVEALVQRKDGKGGVIWFTQGSGKSLLALFYVMALRDRPEFRNPTVVLVTDRNDLDGQLYETFADCAWSLRATPRQAESREHLRDLLGQVKAGGVYFTTINKFAPRVGEAGVPVLSDRDNIVVIADEAHRTQYGFTAQLDTASGQTKYGLAKYMRDALPKAIYLGMTGTPVSMDDRDTEAVFGAYVDVYDMIAAQEDEAVVPVSYESRIIALRFNEAEKQALLDEFLEVTDDEDESEQGKTASRLTRLEALAMADDRLATLAADLVAHWDARTESLSGKAMTVAISREAAVRLYEEIVKLRPDWHDADITKGRIKIVMTGASSDPLHYQPHRTDKQQRKLLEKRFKDADDPLQLVIVRDMWLTGFDAPPVHTLYVDKPMQGHGLMQAIARTNRIWKGKPGGLIVDYIGIGEELKKAIKQYTKDAGSGREPVDTSGQALAILLDTLDVVRREFFHGFDCSGIEDAKRAVALLGAAMEHITQLDPVADEKGRNRGIRRYMDQVAKLTKAQALAGTRAEAMALREEIAFYQAVRVCLIKLTRAGETRSRLEKEAALRQLVAKGVLVDGVNDIFGTLGLGKPDISLLDEAFLAQIRTMPTRNLAAELLERLIADQIRARGQRNALQGKAFNERLEEAVSRYQNRALTTVEVIEELIKLAREINDARPPDGMSEEEYAFYQALCENESAVRELGHPSLRALAQELTDKLRRSASINWQNRKDARARMIAMVKVLLAIHKYPPDKQAEATEKVIAQAELMADTWSAEGRAVPA</sequence>
<dbReference type="InterPro" id="IPR004473">
    <property type="entry name" value="Restrct_endonuc_typeI_HsdR"/>
</dbReference>
<evidence type="ECO:0000313" key="13">
    <source>
        <dbReference type="Proteomes" id="UP000029998"/>
    </source>
</evidence>
<evidence type="ECO:0000256" key="3">
    <source>
        <dbReference type="ARBA" id="ARBA00022722"/>
    </source>
</evidence>
<dbReference type="PANTHER" id="PTHR30195:SF15">
    <property type="entry name" value="TYPE I RESTRICTION ENZYME HINDI ENDONUCLEASE SUBUNIT"/>
    <property type="match status" value="1"/>
</dbReference>
<evidence type="ECO:0000256" key="9">
    <source>
        <dbReference type="ARBA" id="ARBA00023125"/>
    </source>
</evidence>
<evidence type="ECO:0000256" key="10">
    <source>
        <dbReference type="RuleBase" id="RU364115"/>
    </source>
</evidence>
<dbReference type="EMBL" id="AVPU01000008">
    <property type="protein sequence ID" value="KGM55009.1"/>
    <property type="molecule type" value="Genomic_DNA"/>
</dbReference>
<gene>
    <name evidence="12" type="ORF">N800_01645</name>
</gene>
<evidence type="ECO:0000256" key="2">
    <source>
        <dbReference type="ARBA" id="ARBA00008598"/>
    </source>
</evidence>
<dbReference type="Pfam" id="PF04313">
    <property type="entry name" value="HSDR_N"/>
    <property type="match status" value="1"/>
</dbReference>
<keyword evidence="6 12" id="KW-0255">Endonuclease</keyword>
<dbReference type="CDD" id="cd18030">
    <property type="entry name" value="DEXHc_RE_I_HsdR"/>
    <property type="match status" value="1"/>
</dbReference>